<keyword evidence="1 2" id="KW-0238">DNA-binding</keyword>
<dbReference type="EMBL" id="CAKP01000019">
    <property type="protein sequence ID" value="CCC58118.1"/>
    <property type="molecule type" value="Genomic_DNA"/>
</dbReference>
<dbReference type="InterPro" id="IPR012340">
    <property type="entry name" value="NA-bd_OB-fold"/>
</dbReference>
<comment type="caution">
    <text evidence="3">The sequence shown here is derived from an EMBL/GenBank/DDBJ whole genome shotgun (WGS) entry which is preliminary data.</text>
</comment>
<protein>
    <submittedName>
        <fullName evidence="3">Single-strand DNA-binding protein, ssb</fullName>
    </submittedName>
</protein>
<accession>G0V4S8</accession>
<dbReference type="Pfam" id="PF00436">
    <property type="entry name" value="SSB"/>
    <property type="match status" value="1"/>
</dbReference>
<dbReference type="eggNOG" id="COG0629">
    <property type="taxonomic scope" value="Bacteria"/>
</dbReference>
<organism evidence="3 4">
    <name type="scientific">Caloramator australicus RC3</name>
    <dbReference type="NCBI Taxonomy" id="857293"/>
    <lineage>
        <taxon>Bacteria</taxon>
        <taxon>Bacillati</taxon>
        <taxon>Bacillota</taxon>
        <taxon>Clostridia</taxon>
        <taxon>Eubacteriales</taxon>
        <taxon>Clostridiaceae</taxon>
        <taxon>Caloramator</taxon>
    </lineage>
</organism>
<dbReference type="RefSeq" id="WP_008907836.1">
    <property type="nucleotide sequence ID" value="NZ_CAKP01000019.1"/>
</dbReference>
<name>G0V4S8_9CLOT</name>
<evidence type="ECO:0000256" key="2">
    <source>
        <dbReference type="PROSITE-ProRule" id="PRU00252"/>
    </source>
</evidence>
<dbReference type="PROSITE" id="PS50935">
    <property type="entry name" value="SSB"/>
    <property type="match status" value="2"/>
</dbReference>
<dbReference type="Gene3D" id="2.40.50.140">
    <property type="entry name" value="Nucleic acid-binding proteins"/>
    <property type="match status" value="2"/>
</dbReference>
<dbReference type="STRING" id="857293.CAAU_0469"/>
<dbReference type="AlphaFoldDB" id="G0V4S8"/>
<dbReference type="CDD" id="cd04496">
    <property type="entry name" value="SSB_OBF"/>
    <property type="match status" value="1"/>
</dbReference>
<dbReference type="OrthoDB" id="9780175at2"/>
<proteinExistence type="predicted"/>
<gene>
    <name evidence="3" type="ORF">CAAU_0469</name>
</gene>
<evidence type="ECO:0000313" key="4">
    <source>
        <dbReference type="Proteomes" id="UP000007652"/>
    </source>
</evidence>
<dbReference type="NCBIfam" id="NF004476">
    <property type="entry name" value="PRK05813.1"/>
    <property type="match status" value="1"/>
</dbReference>
<reference evidence="3 4" key="1">
    <citation type="journal article" date="2011" name="J. Bacteriol.">
        <title>Draft genome sequence of Caloramator australicus strain RC3T, a thermoanaerobe from the Great Artesian Basin of Australia.</title>
        <authorList>
            <person name="Ogg C.D."/>
            <person name="Patel B.K.C."/>
        </authorList>
    </citation>
    <scope>NUCLEOTIDE SEQUENCE [LARGE SCALE GENOMIC DNA]</scope>
    <source>
        <strain evidence="3 4">RC3</strain>
    </source>
</reference>
<dbReference type="SUPFAM" id="SSF50249">
    <property type="entry name" value="Nucleic acid-binding proteins"/>
    <property type="match status" value="1"/>
</dbReference>
<dbReference type="InterPro" id="IPR000424">
    <property type="entry name" value="Primosome_PriB/ssb"/>
</dbReference>
<dbReference type="Proteomes" id="UP000007652">
    <property type="component" value="Unassembled WGS sequence"/>
</dbReference>
<sequence length="207" mass="23735">MQNLFLTNKAYVEGKIVSPLTFSHEMYGEGFYNFFIEVPRLSQTVDVLPVTVSERLIANLDMSQGNLISIEGQIRSYNRVVDGASRLLLTIFARDIKRIDTISDKPNEISLDGYICKQPVYRTTPLGREITDILIAVNRAYNKSDYVPAIAWGRNARFSSKFEVGTHVKIWGRMQSREYEKKLSDDNIVKRIAYEVSISKLEKIEDE</sequence>
<evidence type="ECO:0000256" key="1">
    <source>
        <dbReference type="ARBA" id="ARBA00023125"/>
    </source>
</evidence>
<dbReference type="GO" id="GO:0003697">
    <property type="term" value="F:single-stranded DNA binding"/>
    <property type="evidence" value="ECO:0007669"/>
    <property type="project" value="InterPro"/>
</dbReference>
<keyword evidence="4" id="KW-1185">Reference proteome</keyword>
<evidence type="ECO:0000313" key="3">
    <source>
        <dbReference type="EMBL" id="CCC58118.1"/>
    </source>
</evidence>